<dbReference type="SUPFAM" id="SSF55961">
    <property type="entry name" value="Bet v1-like"/>
    <property type="match status" value="1"/>
</dbReference>
<keyword evidence="4" id="KW-1185">Reference proteome</keyword>
<name>A0ABU7GAH2_9SPHN</name>
<protein>
    <submittedName>
        <fullName evidence="3">SRPBCC family protein</fullName>
    </submittedName>
</protein>
<organism evidence="3 4">
    <name type="scientific">Altererythrobacter litoralis</name>
    <dbReference type="NCBI Taxonomy" id="3113904"/>
    <lineage>
        <taxon>Bacteria</taxon>
        <taxon>Pseudomonadati</taxon>
        <taxon>Pseudomonadota</taxon>
        <taxon>Alphaproteobacteria</taxon>
        <taxon>Sphingomonadales</taxon>
        <taxon>Erythrobacteraceae</taxon>
        <taxon>Altererythrobacter</taxon>
    </lineage>
</organism>
<dbReference type="InterPro" id="IPR019587">
    <property type="entry name" value="Polyketide_cyclase/dehydratase"/>
</dbReference>
<dbReference type="Proteomes" id="UP001343492">
    <property type="component" value="Unassembled WGS sequence"/>
</dbReference>
<feature type="region of interest" description="Disordered" evidence="1">
    <location>
        <begin position="184"/>
        <end position="227"/>
    </location>
</feature>
<comment type="caution">
    <text evidence="3">The sequence shown here is derived from an EMBL/GenBank/DDBJ whole genome shotgun (WGS) entry which is preliminary data.</text>
</comment>
<dbReference type="InterPro" id="IPR023393">
    <property type="entry name" value="START-like_dom_sf"/>
</dbReference>
<keyword evidence="2" id="KW-0732">Signal</keyword>
<evidence type="ECO:0000256" key="2">
    <source>
        <dbReference type="SAM" id="SignalP"/>
    </source>
</evidence>
<evidence type="ECO:0000313" key="4">
    <source>
        <dbReference type="Proteomes" id="UP001343492"/>
    </source>
</evidence>
<dbReference type="RefSeq" id="WP_354143218.1">
    <property type="nucleotide sequence ID" value="NZ_JAZDQV010000001.1"/>
</dbReference>
<sequence length="227" mass="24121">MRNQLAAALCAPMLAVALPAQAEVIQSGGDGFVTRDAAVVDATPKEVWLALISPAKWWNSGHTWSGDAANLTLTPKAGGCFCERIPEDPDASRITLEGSAEHMRVIQAYPEHALRMRGGLGPLQSEPANGVLTITMSETEKGTRIVWEYAVGGFMRYPVEVIAPAVDGVMSQQLNGLAQLLGRIDEPKAEPAPDPEPAPEAEADEQAAAPRELSLEEAIDAMAGKDK</sequence>
<accession>A0ABU7GAH2</accession>
<proteinExistence type="predicted"/>
<reference evidence="3 4" key="1">
    <citation type="submission" date="2024-01" db="EMBL/GenBank/DDBJ databases">
        <title>The genome sequence of Erythrobacteraceae sp. strain 1XM1-14.</title>
        <authorList>
            <person name="Liu Y."/>
        </authorList>
    </citation>
    <scope>NUCLEOTIDE SEQUENCE [LARGE SCALE GENOMIC DNA]</scope>
    <source>
        <strain evidence="3 4">1XM1-14</strain>
    </source>
</reference>
<feature type="signal peptide" evidence="2">
    <location>
        <begin position="1"/>
        <end position="22"/>
    </location>
</feature>
<evidence type="ECO:0000256" key="1">
    <source>
        <dbReference type="SAM" id="MobiDB-lite"/>
    </source>
</evidence>
<dbReference type="Gene3D" id="3.30.530.20">
    <property type="match status" value="1"/>
</dbReference>
<gene>
    <name evidence="3" type="ORF">VRS74_00200</name>
</gene>
<dbReference type="EMBL" id="JAZDQV010000001">
    <property type="protein sequence ID" value="MEE1876102.1"/>
    <property type="molecule type" value="Genomic_DNA"/>
</dbReference>
<feature type="chain" id="PRO_5046276156" evidence="2">
    <location>
        <begin position="23"/>
        <end position="227"/>
    </location>
</feature>
<dbReference type="Pfam" id="PF10604">
    <property type="entry name" value="Polyketide_cyc2"/>
    <property type="match status" value="1"/>
</dbReference>
<evidence type="ECO:0000313" key="3">
    <source>
        <dbReference type="EMBL" id="MEE1876102.1"/>
    </source>
</evidence>